<evidence type="ECO:0000256" key="3">
    <source>
        <dbReference type="ARBA" id="ARBA00022490"/>
    </source>
</evidence>
<feature type="compositionally biased region" description="Basic and acidic residues" evidence="9">
    <location>
        <begin position="182"/>
        <end position="194"/>
    </location>
</feature>
<dbReference type="GO" id="GO:0016324">
    <property type="term" value="C:apical plasma membrane"/>
    <property type="evidence" value="ECO:0007669"/>
    <property type="project" value="TreeGrafter"/>
</dbReference>
<feature type="domain" description="ASD1" evidence="10">
    <location>
        <begin position="175"/>
        <end position="263"/>
    </location>
</feature>
<dbReference type="PANTHER" id="PTHR15012:SF37">
    <property type="entry name" value="PROTEIN SHROOM1"/>
    <property type="match status" value="1"/>
</dbReference>
<evidence type="ECO:0000256" key="7">
    <source>
        <dbReference type="PROSITE-ProRule" id="PRU00637"/>
    </source>
</evidence>
<evidence type="ECO:0000256" key="1">
    <source>
        <dbReference type="ARBA" id="ARBA00004245"/>
    </source>
</evidence>
<sequence>MDPGDQTQVVRPAQWTALPSLPTPVFNCISMEALGTGRDRTSQASATESLDLRRLSTRADSAYSSFSTASGDPETHTPSPGTERLPYLDWDYVRVVWGSQSPTSKDAVLSTTQRPGQAVAGHSDPRSPEVQGSPGPLNRQDTPLLYALAAEAEATARTAEPPSPPASRAAYRQRLQGAQRRVLRETSFQRKELRMSLPGRLRPAVPTRPPTVHVRSASSSQELGEEEPARTAVPARAAAGPGRLSSQQRQCCFSEPGKLHRVGWSGGPTGEDLREDYSTQELQRGMPAKSKGLLETQSLSSTELNSGPAGLGNALRPAGRSQSVSGEVMGPCTGSERTVATVQAVPQRADTRRPLLHTKLSRLPASRFLTQKEVTGVCPGEALQAKPAGCGRRISETLVSTPGPSLPDDEVFLREAKTPSPQDSQGLPTSTSYRQYENDLSKKAGQIAVSAERPLHESPGITGTEDCGQAVNNSVDLSRPTSIPETTNDDIPTFDTNGTTDPSAATEKKTLKPPSVDVLRPSDSETEGSPHHTSLTWGQFDSKTTWPSRHFEALVQELTRLDPSLSRTLAAQPGPEPPLGLLDGLFPAEEIRSAMRPALEEMGEKAAGASEEGSCGQLTQELQTSQEASRSENSTPDPDQSSDQEFPEGNNTQAKKVELARLLQKMLQDLHAEQERLRGTAADWTQRNGALEAAVSQACTPRELERFRRFMTDLERVLGLLLLLGSRLVRVNLAMARAGSNSDPEERASLRQRLQILQRQQEDAKELKEHVARREQTLRQVLERELPAEHLRSYCVLLASKARILSQQRSLDDRIRFLKDQLDTIWSDLSHHPLSPRLTWTPAICPLNKQPFLATLI</sequence>
<evidence type="ECO:0000256" key="8">
    <source>
        <dbReference type="SAM" id="Coils"/>
    </source>
</evidence>
<dbReference type="Gene3D" id="6.10.250.3120">
    <property type="match status" value="1"/>
</dbReference>
<dbReference type="PROSITE" id="PS51306">
    <property type="entry name" value="ASD1"/>
    <property type="match status" value="1"/>
</dbReference>
<dbReference type="Proteomes" id="UP000515126">
    <property type="component" value="Chromosome 11"/>
</dbReference>
<feature type="compositionally biased region" description="Low complexity" evidence="9">
    <location>
        <begin position="230"/>
        <end position="243"/>
    </location>
</feature>
<name>A0A6P7RH89_MUSCR</name>
<feature type="compositionally biased region" description="Polar residues" evidence="9">
    <location>
        <begin position="616"/>
        <end position="639"/>
    </location>
</feature>
<feature type="coiled-coil region" evidence="8">
    <location>
        <begin position="747"/>
        <end position="784"/>
    </location>
</feature>
<dbReference type="GO" id="GO:0000902">
    <property type="term" value="P:cell morphogenesis"/>
    <property type="evidence" value="ECO:0007669"/>
    <property type="project" value="TreeGrafter"/>
</dbReference>
<dbReference type="InterPro" id="IPR027685">
    <property type="entry name" value="Shroom_fam"/>
</dbReference>
<feature type="domain" description="ASD2" evidence="11">
    <location>
        <begin position="552"/>
        <end position="830"/>
    </location>
</feature>
<keyword evidence="3" id="KW-0963">Cytoplasm</keyword>
<proteinExistence type="inferred from homology"/>
<dbReference type="GO" id="GO:0051017">
    <property type="term" value="P:actin filament bundle assembly"/>
    <property type="evidence" value="ECO:0007669"/>
    <property type="project" value="TreeGrafter"/>
</dbReference>
<feature type="region of interest" description="Disordered" evidence="9">
    <location>
        <begin position="63"/>
        <end position="85"/>
    </location>
</feature>
<keyword evidence="5 7" id="KW-0009">Actin-binding</keyword>
<dbReference type="GeneID" id="110305061"/>
<comment type="similarity">
    <text evidence="2">Belongs to the shroom family.</text>
</comment>
<keyword evidence="12" id="KW-1185">Reference proteome</keyword>
<feature type="compositionally biased region" description="Polar residues" evidence="9">
    <location>
        <begin position="103"/>
        <end position="115"/>
    </location>
</feature>
<evidence type="ECO:0000259" key="10">
    <source>
        <dbReference type="PROSITE" id="PS51306"/>
    </source>
</evidence>
<accession>A0A6P7RH89</accession>
<dbReference type="GO" id="GO:0005912">
    <property type="term" value="C:adherens junction"/>
    <property type="evidence" value="ECO:0007669"/>
    <property type="project" value="TreeGrafter"/>
</dbReference>
<feature type="compositionally biased region" description="Low complexity" evidence="9">
    <location>
        <begin position="153"/>
        <end position="172"/>
    </location>
</feature>
<feature type="region of interest" description="Disordered" evidence="9">
    <location>
        <begin position="299"/>
        <end position="334"/>
    </location>
</feature>
<organism evidence="12 13">
    <name type="scientific">Mus caroli</name>
    <name type="common">Ryukyu mouse</name>
    <name type="synonym">Ricefield mouse</name>
    <dbReference type="NCBI Taxonomy" id="10089"/>
    <lineage>
        <taxon>Eukaryota</taxon>
        <taxon>Metazoa</taxon>
        <taxon>Chordata</taxon>
        <taxon>Craniata</taxon>
        <taxon>Vertebrata</taxon>
        <taxon>Euteleostomi</taxon>
        <taxon>Mammalia</taxon>
        <taxon>Eutheria</taxon>
        <taxon>Euarchontoglires</taxon>
        <taxon>Glires</taxon>
        <taxon>Rodentia</taxon>
        <taxon>Myomorpha</taxon>
        <taxon>Muroidea</taxon>
        <taxon>Muridae</taxon>
        <taxon>Murinae</taxon>
        <taxon>Mus</taxon>
        <taxon>Mus</taxon>
    </lineage>
</organism>
<dbReference type="PANTHER" id="PTHR15012">
    <property type="entry name" value="APICAL PROTEIN/SHROOM-RELATED"/>
    <property type="match status" value="1"/>
</dbReference>
<dbReference type="PROSITE" id="PS51307">
    <property type="entry name" value="ASD2"/>
    <property type="match status" value="1"/>
</dbReference>
<keyword evidence="6" id="KW-0206">Cytoskeleton</keyword>
<evidence type="ECO:0000313" key="12">
    <source>
        <dbReference type="Proteomes" id="UP000515126"/>
    </source>
</evidence>
<dbReference type="AlphaFoldDB" id="A0A6P7RH89"/>
<dbReference type="InterPro" id="IPR014800">
    <property type="entry name" value="ASD1_dom"/>
</dbReference>
<evidence type="ECO:0000256" key="6">
    <source>
        <dbReference type="ARBA" id="ARBA00023212"/>
    </source>
</evidence>
<dbReference type="GO" id="GO:0043296">
    <property type="term" value="C:apical junction complex"/>
    <property type="evidence" value="ECO:0007669"/>
    <property type="project" value="TreeGrafter"/>
</dbReference>
<evidence type="ECO:0000313" key="13">
    <source>
        <dbReference type="RefSeq" id="XP_029340047.1"/>
    </source>
</evidence>
<dbReference type="GO" id="GO:0030864">
    <property type="term" value="C:cortical actin cytoskeleton"/>
    <property type="evidence" value="ECO:0007669"/>
    <property type="project" value="TreeGrafter"/>
</dbReference>
<dbReference type="Pfam" id="PF08687">
    <property type="entry name" value="ASD2"/>
    <property type="match status" value="1"/>
</dbReference>
<keyword evidence="8" id="KW-0175">Coiled coil</keyword>
<dbReference type="CTD" id="134549"/>
<feature type="region of interest" description="Disordered" evidence="9">
    <location>
        <begin position="153"/>
        <end position="250"/>
    </location>
</feature>
<gene>
    <name evidence="13" type="primary">Shroom1</name>
</gene>
<feature type="compositionally biased region" description="Polar residues" evidence="9">
    <location>
        <begin position="470"/>
        <end position="503"/>
    </location>
</feature>
<evidence type="ECO:0000256" key="5">
    <source>
        <dbReference type="ARBA" id="ARBA00023203"/>
    </source>
</evidence>
<dbReference type="Pfam" id="PF08688">
    <property type="entry name" value="ASD1"/>
    <property type="match status" value="1"/>
</dbReference>
<feature type="compositionally biased region" description="Polar residues" evidence="9">
    <location>
        <begin position="531"/>
        <end position="543"/>
    </location>
</feature>
<feature type="region of interest" description="Disordered" evidence="9">
    <location>
        <begin position="600"/>
        <end position="650"/>
    </location>
</feature>
<dbReference type="RefSeq" id="XP_029340047.1">
    <property type="nucleotide sequence ID" value="XM_029484187.1"/>
</dbReference>
<comment type="subcellular location">
    <subcellularLocation>
        <location evidence="1">Cytoplasm</location>
        <location evidence="1">Cytoskeleton</location>
    </subcellularLocation>
</comment>
<evidence type="ECO:0000259" key="11">
    <source>
        <dbReference type="PROSITE" id="PS51307"/>
    </source>
</evidence>
<feature type="compositionally biased region" description="Polar residues" evidence="9">
    <location>
        <begin position="63"/>
        <end position="80"/>
    </location>
</feature>
<reference evidence="13" key="1">
    <citation type="submission" date="2025-08" db="UniProtKB">
        <authorList>
            <consortium name="RefSeq"/>
        </authorList>
    </citation>
    <scope>IDENTIFICATION</scope>
</reference>
<feature type="region of interest" description="Disordered" evidence="9">
    <location>
        <begin position="103"/>
        <end position="140"/>
    </location>
</feature>
<keyword evidence="4" id="KW-0493">Microtubule</keyword>
<evidence type="ECO:0000256" key="9">
    <source>
        <dbReference type="SAM" id="MobiDB-lite"/>
    </source>
</evidence>
<dbReference type="GO" id="GO:0051015">
    <property type="term" value="F:actin filament binding"/>
    <property type="evidence" value="ECO:0007669"/>
    <property type="project" value="InterPro"/>
</dbReference>
<dbReference type="GO" id="GO:0005874">
    <property type="term" value="C:microtubule"/>
    <property type="evidence" value="ECO:0007669"/>
    <property type="project" value="UniProtKB-KW"/>
</dbReference>
<evidence type="ECO:0000256" key="2">
    <source>
        <dbReference type="ARBA" id="ARBA00006469"/>
    </source>
</evidence>
<feature type="region of interest" description="Disordered" evidence="9">
    <location>
        <begin position="455"/>
        <end position="543"/>
    </location>
</feature>
<dbReference type="InterPro" id="IPR014799">
    <property type="entry name" value="ASD2_dom"/>
</dbReference>
<protein>
    <submittedName>
        <fullName evidence="13">Protein Shroom1 isoform X1</fullName>
    </submittedName>
</protein>
<evidence type="ECO:0000256" key="4">
    <source>
        <dbReference type="ARBA" id="ARBA00022701"/>
    </source>
</evidence>